<gene>
    <name evidence="2" type="ORF">ACFP3V_29695</name>
</gene>
<reference evidence="3" key="1">
    <citation type="journal article" date="2019" name="Int. J. Syst. Evol. Microbiol.">
        <title>The Global Catalogue of Microorganisms (GCM) 10K type strain sequencing project: providing services to taxonomists for standard genome sequencing and annotation.</title>
        <authorList>
            <consortium name="The Broad Institute Genomics Platform"/>
            <consortium name="The Broad Institute Genome Sequencing Center for Infectious Disease"/>
            <person name="Wu L."/>
            <person name="Ma J."/>
        </authorList>
    </citation>
    <scope>NUCLEOTIDE SEQUENCE [LARGE SCALE GENOMIC DNA]</scope>
    <source>
        <strain evidence="3">JCM 4816</strain>
    </source>
</reference>
<dbReference type="InterPro" id="IPR027417">
    <property type="entry name" value="P-loop_NTPase"/>
</dbReference>
<dbReference type="Gene3D" id="3.40.50.300">
    <property type="entry name" value="P-loop containing nucleotide triphosphate hydrolases"/>
    <property type="match status" value="1"/>
</dbReference>
<dbReference type="EMBL" id="JBHSQJ010000157">
    <property type="protein sequence ID" value="MFC5911364.1"/>
    <property type="molecule type" value="Genomic_DNA"/>
</dbReference>
<sequence length="383" mass="40934">MSIGGTGSLLRAHRLRRGVTQRQLADLSTVSVRTIRNLEKGSCGRPRTETLQLLAEALRLSAADRAGLLGPASTGRPSARPPEPVDRLIGRQAESDLLTELLWEGNDRFAAVLGLPGSGRTRLALDVAARLQRRGFSVHWQHDGKDAVTGGSGPSLLVLDQVGPDDLRLDRARELLAHPELRVLCTGREAPGVLGERVLRLWPLAVPVAAGAAGAAGESPAFEFMVRQIRQQRPDFVLDPRRSAVVAEVCRRLDGLPTALSEAAQLFALLEPEDVLTEVTERPFDVLGSGGTRLRDALRAERGRLDPVSATVLARLSDCAHDWSAAEVPGLTGLDAGACLQAVRALVERGLVRPAGPAGDRPRFRVLHLLAAVDAVRQTAAVA</sequence>
<proteinExistence type="predicted"/>
<organism evidence="2 3">
    <name type="scientific">Streptacidiphilus monticola</name>
    <dbReference type="NCBI Taxonomy" id="2161674"/>
    <lineage>
        <taxon>Bacteria</taxon>
        <taxon>Bacillati</taxon>
        <taxon>Actinomycetota</taxon>
        <taxon>Actinomycetes</taxon>
        <taxon>Kitasatosporales</taxon>
        <taxon>Streptomycetaceae</taxon>
        <taxon>Streptacidiphilus</taxon>
    </lineage>
</organism>
<feature type="domain" description="HTH cro/C1-type" evidence="1">
    <location>
        <begin position="10"/>
        <end position="65"/>
    </location>
</feature>
<dbReference type="InterPro" id="IPR001387">
    <property type="entry name" value="Cro/C1-type_HTH"/>
</dbReference>
<dbReference type="Pfam" id="PF01381">
    <property type="entry name" value="HTH_3"/>
    <property type="match status" value="1"/>
</dbReference>
<dbReference type="PANTHER" id="PTHR47691">
    <property type="entry name" value="REGULATOR-RELATED"/>
    <property type="match status" value="1"/>
</dbReference>
<dbReference type="InterPro" id="IPR010982">
    <property type="entry name" value="Lambda_DNA-bd_dom_sf"/>
</dbReference>
<comment type="caution">
    <text evidence="2">The sequence shown here is derived from an EMBL/GenBank/DDBJ whole genome shotgun (WGS) entry which is preliminary data.</text>
</comment>
<evidence type="ECO:0000313" key="2">
    <source>
        <dbReference type="EMBL" id="MFC5911364.1"/>
    </source>
</evidence>
<evidence type="ECO:0000313" key="3">
    <source>
        <dbReference type="Proteomes" id="UP001596174"/>
    </source>
</evidence>
<dbReference type="SUPFAM" id="SSF52540">
    <property type="entry name" value="P-loop containing nucleoside triphosphate hydrolases"/>
    <property type="match status" value="1"/>
</dbReference>
<accession>A0ABW1G9T3</accession>
<name>A0ABW1G9T3_9ACTN</name>
<dbReference type="PROSITE" id="PS50943">
    <property type="entry name" value="HTH_CROC1"/>
    <property type="match status" value="1"/>
</dbReference>
<dbReference type="RefSeq" id="WP_380590194.1">
    <property type="nucleotide sequence ID" value="NZ_JBHSQJ010000157.1"/>
</dbReference>
<dbReference type="CDD" id="cd00093">
    <property type="entry name" value="HTH_XRE"/>
    <property type="match status" value="1"/>
</dbReference>
<evidence type="ECO:0000259" key="1">
    <source>
        <dbReference type="PROSITE" id="PS50943"/>
    </source>
</evidence>
<keyword evidence="3" id="KW-1185">Reference proteome</keyword>
<dbReference type="SUPFAM" id="SSF47413">
    <property type="entry name" value="lambda repressor-like DNA-binding domains"/>
    <property type="match status" value="1"/>
</dbReference>
<protein>
    <submittedName>
        <fullName evidence="2">Helix-turn-helix domain-containing protein</fullName>
    </submittedName>
</protein>
<dbReference type="Gene3D" id="1.10.260.40">
    <property type="entry name" value="lambda repressor-like DNA-binding domains"/>
    <property type="match status" value="1"/>
</dbReference>
<dbReference type="SMART" id="SM00530">
    <property type="entry name" value="HTH_XRE"/>
    <property type="match status" value="1"/>
</dbReference>
<dbReference type="Proteomes" id="UP001596174">
    <property type="component" value="Unassembled WGS sequence"/>
</dbReference>
<dbReference type="PANTHER" id="PTHR47691:SF3">
    <property type="entry name" value="HTH-TYPE TRANSCRIPTIONAL REGULATOR RV0890C-RELATED"/>
    <property type="match status" value="1"/>
</dbReference>